<dbReference type="InterPro" id="IPR014535">
    <property type="entry name" value="Hpre_diP_synt_I"/>
</dbReference>
<protein>
    <submittedName>
        <fullName evidence="2">Gx transporter family protein</fullName>
    </submittedName>
</protein>
<dbReference type="AlphaFoldDB" id="A0A926D2M0"/>
<gene>
    <name evidence="2" type="ORF">H8699_07140</name>
</gene>
<reference evidence="2" key="1">
    <citation type="submission" date="2020-08" db="EMBL/GenBank/DDBJ databases">
        <title>Genome public.</title>
        <authorList>
            <person name="Liu C."/>
            <person name="Sun Q."/>
        </authorList>
    </citation>
    <scope>NUCLEOTIDE SEQUENCE</scope>
    <source>
        <strain evidence="2">NSJ-44</strain>
    </source>
</reference>
<evidence type="ECO:0000313" key="2">
    <source>
        <dbReference type="EMBL" id="MBC8529200.1"/>
    </source>
</evidence>
<keyword evidence="1" id="KW-0812">Transmembrane</keyword>
<dbReference type="InterPro" id="IPR010898">
    <property type="entry name" value="Hpre_diP_synth_I"/>
</dbReference>
<comment type="caution">
    <text evidence="2">The sequence shown here is derived from an EMBL/GenBank/DDBJ whole genome shotgun (WGS) entry which is preliminary data.</text>
</comment>
<proteinExistence type="predicted"/>
<organism evidence="2 3">
    <name type="scientific">Luoshenia tenuis</name>
    <dbReference type="NCBI Taxonomy" id="2763654"/>
    <lineage>
        <taxon>Bacteria</taxon>
        <taxon>Bacillati</taxon>
        <taxon>Bacillota</taxon>
        <taxon>Clostridia</taxon>
        <taxon>Christensenellales</taxon>
        <taxon>Christensenellaceae</taxon>
        <taxon>Luoshenia</taxon>
    </lineage>
</organism>
<keyword evidence="1" id="KW-0472">Membrane</keyword>
<keyword evidence="3" id="KW-1185">Reference proteome</keyword>
<feature type="transmembrane region" description="Helical" evidence="1">
    <location>
        <begin position="88"/>
        <end position="108"/>
    </location>
</feature>
<evidence type="ECO:0000313" key="3">
    <source>
        <dbReference type="Proteomes" id="UP000654279"/>
    </source>
</evidence>
<dbReference type="RefSeq" id="WP_249285068.1">
    <property type="nucleotide sequence ID" value="NZ_JACRSO010000002.1"/>
</dbReference>
<dbReference type="Pfam" id="PF07456">
    <property type="entry name" value="Hpre_diP_synt_I"/>
    <property type="match status" value="1"/>
</dbReference>
<feature type="transmembrane region" description="Helical" evidence="1">
    <location>
        <begin position="56"/>
        <end position="76"/>
    </location>
</feature>
<dbReference type="PIRSF" id="PIRSF027391">
    <property type="entry name" value="Hpre_diP_synt_I"/>
    <property type="match status" value="1"/>
</dbReference>
<sequence length="179" mass="19041">MRWSSKKSAPPRPYFTARRIATLSLLLSLSLIFGYVERLFPLDAAIPGIKLGLGNLAVVLALYLLDAPSAALLSLLRVGLGGLLFGNIASLAFSFSGAVLSLICMLALKRTDWFSLAGVSMAGGVCHNVGQLGMAAFFTQVPQVWYYLPVLMLTGLATGLLNGLIGLGIQKRLSRITLS</sequence>
<dbReference type="Gene3D" id="1.10.1760.20">
    <property type="match status" value="1"/>
</dbReference>
<accession>A0A926D2M0</accession>
<name>A0A926D2M0_9FIRM</name>
<evidence type="ECO:0000256" key="1">
    <source>
        <dbReference type="SAM" id="Phobius"/>
    </source>
</evidence>
<dbReference type="EMBL" id="JACRSO010000002">
    <property type="protein sequence ID" value="MBC8529200.1"/>
    <property type="molecule type" value="Genomic_DNA"/>
</dbReference>
<feature type="transmembrane region" description="Helical" evidence="1">
    <location>
        <begin position="144"/>
        <end position="169"/>
    </location>
</feature>
<dbReference type="Proteomes" id="UP000654279">
    <property type="component" value="Unassembled WGS sequence"/>
</dbReference>
<feature type="transmembrane region" description="Helical" evidence="1">
    <location>
        <begin position="20"/>
        <end position="36"/>
    </location>
</feature>
<keyword evidence="1" id="KW-1133">Transmembrane helix</keyword>